<comment type="function">
    <text evidence="1">Thiol-specific peroxidase that catalyzes the reduction of hydrogen peroxide and organic hydroperoxides to water and alcohols, respectively. Plays a role in cell protection against oxidative stress by detoxifying peroxides and as sensor of hydrogen peroxide-mediated signaling events.</text>
</comment>
<dbReference type="InterPro" id="IPR013766">
    <property type="entry name" value="Thioredoxin_domain"/>
</dbReference>
<dbReference type="RefSeq" id="WP_072879837.1">
    <property type="nucleotide sequence ID" value="NZ_FOKU01000011.1"/>
</dbReference>
<name>A0A1M6WCQ2_9FLAO</name>
<evidence type="ECO:0000256" key="9">
    <source>
        <dbReference type="ARBA" id="ARBA00038489"/>
    </source>
</evidence>
<sequence length="233" mass="27009">MKNTENRVATTITNEDTYLDTRLKKHRNFWGSKLTPAENEIMERHIEFLRESGAMKKILKKGDEAPDFNLKNQFGDFIASSELLKNGPLVVSFYRGSWCPYCVEEIRALNTFYPQIQETGADLVVVSPQSFSRTEKQAGEIHLKYNLVVDNDNKVGKEFGLVYEFPQYLKDLYQGRFNNNIQEINEGSAWELPIPARFVIGQDRKILDVRADSDYRFRPEPLTTINFLKNLNN</sequence>
<dbReference type="EC" id="1.11.1.24" evidence="2"/>
<evidence type="ECO:0000313" key="14">
    <source>
        <dbReference type="EMBL" id="SHK91512.1"/>
    </source>
</evidence>
<dbReference type="CDD" id="cd02970">
    <property type="entry name" value="PRX_like2"/>
    <property type="match status" value="1"/>
</dbReference>
<evidence type="ECO:0000256" key="2">
    <source>
        <dbReference type="ARBA" id="ARBA00013017"/>
    </source>
</evidence>
<comment type="catalytic activity">
    <reaction evidence="11">
        <text>a hydroperoxide + [thioredoxin]-dithiol = an alcohol + [thioredoxin]-disulfide + H2O</text>
        <dbReference type="Rhea" id="RHEA:62620"/>
        <dbReference type="Rhea" id="RHEA-COMP:10698"/>
        <dbReference type="Rhea" id="RHEA-COMP:10700"/>
        <dbReference type="ChEBI" id="CHEBI:15377"/>
        <dbReference type="ChEBI" id="CHEBI:29950"/>
        <dbReference type="ChEBI" id="CHEBI:30879"/>
        <dbReference type="ChEBI" id="CHEBI:35924"/>
        <dbReference type="ChEBI" id="CHEBI:50058"/>
        <dbReference type="EC" id="1.11.1.24"/>
    </reaction>
</comment>
<evidence type="ECO:0000313" key="13">
    <source>
        <dbReference type="EMBL" id="SFC44379.1"/>
    </source>
</evidence>
<dbReference type="InterPro" id="IPR050924">
    <property type="entry name" value="Peroxiredoxin_BCP/PrxQ"/>
</dbReference>
<keyword evidence="16" id="KW-1185">Reference proteome</keyword>
<dbReference type="PANTHER" id="PTHR42801">
    <property type="entry name" value="THIOREDOXIN-DEPENDENT PEROXIDE REDUCTASE"/>
    <property type="match status" value="1"/>
</dbReference>
<keyword evidence="3" id="KW-0575">Peroxidase</keyword>
<organism evidence="14 15">
    <name type="scientific">Flagellimonas taeanensis</name>
    <dbReference type="NCBI Taxonomy" id="1005926"/>
    <lineage>
        <taxon>Bacteria</taxon>
        <taxon>Pseudomonadati</taxon>
        <taxon>Bacteroidota</taxon>
        <taxon>Flavobacteriia</taxon>
        <taxon>Flavobacteriales</taxon>
        <taxon>Flavobacteriaceae</taxon>
        <taxon>Flagellimonas</taxon>
    </lineage>
</organism>
<evidence type="ECO:0000313" key="16">
    <source>
        <dbReference type="Proteomes" id="UP000198940"/>
    </source>
</evidence>
<keyword evidence="7" id="KW-0676">Redox-active center</keyword>
<evidence type="ECO:0000256" key="6">
    <source>
        <dbReference type="ARBA" id="ARBA00023157"/>
    </source>
</evidence>
<accession>A0A1M6WCQ2</accession>
<dbReference type="Proteomes" id="UP000198940">
    <property type="component" value="Unassembled WGS sequence"/>
</dbReference>
<keyword evidence="4" id="KW-0049">Antioxidant</keyword>
<dbReference type="Proteomes" id="UP000184031">
    <property type="component" value="Unassembled WGS sequence"/>
</dbReference>
<protein>
    <recommendedName>
        <fullName evidence="2">thioredoxin-dependent peroxiredoxin</fullName>
        <ecNumber evidence="2">1.11.1.24</ecNumber>
    </recommendedName>
    <alternativeName>
        <fullName evidence="8">Thioredoxin peroxidase</fullName>
    </alternativeName>
    <alternativeName>
        <fullName evidence="10">Thioredoxin-dependent peroxiredoxin Bcp</fullName>
    </alternativeName>
</protein>
<dbReference type="InterPro" id="IPR000866">
    <property type="entry name" value="AhpC/TSA"/>
</dbReference>
<evidence type="ECO:0000313" key="15">
    <source>
        <dbReference type="Proteomes" id="UP000184031"/>
    </source>
</evidence>
<evidence type="ECO:0000256" key="1">
    <source>
        <dbReference type="ARBA" id="ARBA00003330"/>
    </source>
</evidence>
<dbReference type="GO" id="GO:0045454">
    <property type="term" value="P:cell redox homeostasis"/>
    <property type="evidence" value="ECO:0007669"/>
    <property type="project" value="TreeGrafter"/>
</dbReference>
<gene>
    <name evidence="13" type="ORF">SAMN04487891_11159</name>
    <name evidence="14" type="ORF">SAMN05216293_2252</name>
</gene>
<reference evidence="14 15" key="1">
    <citation type="submission" date="2016-11" db="EMBL/GenBank/DDBJ databases">
        <authorList>
            <person name="Varghese N."/>
            <person name="Submissions S."/>
        </authorList>
    </citation>
    <scope>NUCLEOTIDE SEQUENCE [LARGE SCALE GENOMIC DNA]</scope>
    <source>
        <strain evidence="14 15">CGMCC 1.12174</strain>
        <strain evidence="13 16">DSM 26351</strain>
    </source>
</reference>
<dbReference type="Pfam" id="PF00578">
    <property type="entry name" value="AhpC-TSA"/>
    <property type="match status" value="1"/>
</dbReference>
<evidence type="ECO:0000256" key="11">
    <source>
        <dbReference type="ARBA" id="ARBA00049091"/>
    </source>
</evidence>
<evidence type="ECO:0000256" key="4">
    <source>
        <dbReference type="ARBA" id="ARBA00022862"/>
    </source>
</evidence>
<evidence type="ECO:0000259" key="12">
    <source>
        <dbReference type="PROSITE" id="PS51352"/>
    </source>
</evidence>
<feature type="domain" description="Thioredoxin" evidence="12">
    <location>
        <begin position="59"/>
        <end position="233"/>
    </location>
</feature>
<dbReference type="EMBL" id="FRAT01000005">
    <property type="protein sequence ID" value="SHK91512.1"/>
    <property type="molecule type" value="Genomic_DNA"/>
</dbReference>
<dbReference type="GO" id="GO:0005737">
    <property type="term" value="C:cytoplasm"/>
    <property type="evidence" value="ECO:0007669"/>
    <property type="project" value="TreeGrafter"/>
</dbReference>
<comment type="similarity">
    <text evidence="9">Belongs to the peroxiredoxin family. BCP/PrxQ subfamily.</text>
</comment>
<dbReference type="SUPFAM" id="SSF52833">
    <property type="entry name" value="Thioredoxin-like"/>
    <property type="match status" value="1"/>
</dbReference>
<keyword evidence="6" id="KW-1015">Disulfide bond</keyword>
<dbReference type="GO" id="GO:0008379">
    <property type="term" value="F:thioredoxin peroxidase activity"/>
    <property type="evidence" value="ECO:0007669"/>
    <property type="project" value="TreeGrafter"/>
</dbReference>
<dbReference type="Gene3D" id="3.40.30.10">
    <property type="entry name" value="Glutaredoxin"/>
    <property type="match status" value="1"/>
</dbReference>
<keyword evidence="5" id="KW-0560">Oxidoreductase</keyword>
<dbReference type="OrthoDB" id="9809746at2"/>
<dbReference type="STRING" id="1055723.SAMN05216293_2252"/>
<dbReference type="GO" id="GO:0034599">
    <property type="term" value="P:cellular response to oxidative stress"/>
    <property type="evidence" value="ECO:0007669"/>
    <property type="project" value="TreeGrafter"/>
</dbReference>
<evidence type="ECO:0000256" key="7">
    <source>
        <dbReference type="ARBA" id="ARBA00023284"/>
    </source>
</evidence>
<proteinExistence type="inferred from homology"/>
<evidence type="ECO:0000256" key="5">
    <source>
        <dbReference type="ARBA" id="ARBA00023002"/>
    </source>
</evidence>
<evidence type="ECO:0000256" key="10">
    <source>
        <dbReference type="ARBA" id="ARBA00042639"/>
    </source>
</evidence>
<dbReference type="AlphaFoldDB" id="A0A1M6WCQ2"/>
<evidence type="ECO:0000256" key="8">
    <source>
        <dbReference type="ARBA" id="ARBA00032824"/>
    </source>
</evidence>
<dbReference type="EMBL" id="FOKU01000011">
    <property type="protein sequence ID" value="SFC44379.1"/>
    <property type="molecule type" value="Genomic_DNA"/>
</dbReference>
<dbReference type="PROSITE" id="PS51352">
    <property type="entry name" value="THIOREDOXIN_2"/>
    <property type="match status" value="1"/>
</dbReference>
<evidence type="ECO:0000256" key="3">
    <source>
        <dbReference type="ARBA" id="ARBA00022559"/>
    </source>
</evidence>
<dbReference type="InterPro" id="IPR036249">
    <property type="entry name" value="Thioredoxin-like_sf"/>
</dbReference>
<dbReference type="PANTHER" id="PTHR42801:SF7">
    <property type="entry name" value="SLL1159 PROTEIN"/>
    <property type="match status" value="1"/>
</dbReference>
<comment type="caution">
    <text evidence="14">The sequence shown here is derived from an EMBL/GenBank/DDBJ whole genome shotgun (WGS) entry which is preliminary data.</text>
</comment>